<evidence type="ECO:0000313" key="1">
    <source>
        <dbReference type="EMBL" id="RSN72534.1"/>
    </source>
</evidence>
<organism evidence="1 2">
    <name type="scientific">Candidatus Methanodesulfokora washburnensis</name>
    <dbReference type="NCBI Taxonomy" id="2478471"/>
    <lineage>
        <taxon>Archaea</taxon>
        <taxon>Thermoproteota</taxon>
        <taxon>Candidatus Korarchaeia</taxon>
        <taxon>Candidatus Korarchaeia incertae sedis</taxon>
        <taxon>Candidatus Methanodesulfokora</taxon>
    </lineage>
</organism>
<comment type="caution">
    <text evidence="1">The sequence shown here is derived from an EMBL/GenBank/DDBJ whole genome shotgun (WGS) entry which is preliminary data.</text>
</comment>
<dbReference type="AlphaFoldDB" id="A0A3R9X0W2"/>
<dbReference type="EMBL" id="RCOS01000147">
    <property type="protein sequence ID" value="RSN72534.1"/>
    <property type="molecule type" value="Genomic_DNA"/>
</dbReference>
<evidence type="ECO:0008006" key="3">
    <source>
        <dbReference type="Google" id="ProtNLM"/>
    </source>
</evidence>
<protein>
    <recommendedName>
        <fullName evidence="3">PIN domain-containing protein</fullName>
    </recommendedName>
</protein>
<sequence>MHCIVLDTSFFLDLLEQKESISRFSDFLQSEERVIVQLLRDEVKKGNIEEFERRAKRIMPRSLLYKFKLSIRLKGYEDIRKRMCTETEDREVLIKIRRFFELGEDIGDIYKELKSDAFLLIAAYWKTKGCKGVTILTKDSDAKDRIESALKNMREHEWANKIRVST</sequence>
<gene>
    <name evidence="1" type="ORF">D6D85_13460</name>
</gene>
<dbReference type="RefSeq" id="WP_125672469.1">
    <property type="nucleotide sequence ID" value="NZ_RCOS01000147.1"/>
</dbReference>
<name>A0A3R9X0W2_9CREN</name>
<keyword evidence="2" id="KW-1185">Reference proteome</keyword>
<dbReference type="Proteomes" id="UP000277582">
    <property type="component" value="Unassembled WGS sequence"/>
</dbReference>
<proteinExistence type="predicted"/>
<reference evidence="1 2" key="1">
    <citation type="submission" date="2018-10" db="EMBL/GenBank/DDBJ databases">
        <title>Co-occurring genomic capacity for anaerobic methane metabolism and dissimilatory sulfite reduction discovered in the Korarchaeota.</title>
        <authorList>
            <person name="Mckay L.J."/>
            <person name="Dlakic M."/>
            <person name="Fields M.W."/>
            <person name="Delmont T.O."/>
            <person name="Eren A.M."/>
            <person name="Jay Z.J."/>
            <person name="Klingelsmith K.B."/>
            <person name="Rusch D.B."/>
            <person name="Inskeep W.P."/>
        </authorList>
    </citation>
    <scope>NUCLEOTIDE SEQUENCE [LARGE SCALE GENOMIC DNA]</scope>
    <source>
        <strain evidence="1 2">MDKW</strain>
    </source>
</reference>
<evidence type="ECO:0000313" key="2">
    <source>
        <dbReference type="Proteomes" id="UP000277582"/>
    </source>
</evidence>
<accession>A0A3R9X0W2</accession>